<dbReference type="InterPro" id="IPR009057">
    <property type="entry name" value="Homeodomain-like_sf"/>
</dbReference>
<gene>
    <name evidence="6" type="ORF">HPP92_008832</name>
</gene>
<reference evidence="6 7" key="1">
    <citation type="journal article" date="2020" name="Nat. Food">
        <title>A phased Vanilla planifolia genome enables genetic improvement of flavour and production.</title>
        <authorList>
            <person name="Hasing T."/>
            <person name="Tang H."/>
            <person name="Brym M."/>
            <person name="Khazi F."/>
            <person name="Huang T."/>
            <person name="Chambers A.H."/>
        </authorList>
    </citation>
    <scope>NUCLEOTIDE SEQUENCE [LARGE SCALE GENOMIC DNA]</scope>
    <source>
        <tissue evidence="6">Leaf</tissue>
    </source>
</reference>
<organism evidence="6 7">
    <name type="scientific">Vanilla planifolia</name>
    <name type="common">Vanilla</name>
    <dbReference type="NCBI Taxonomy" id="51239"/>
    <lineage>
        <taxon>Eukaryota</taxon>
        <taxon>Viridiplantae</taxon>
        <taxon>Streptophyta</taxon>
        <taxon>Embryophyta</taxon>
        <taxon>Tracheophyta</taxon>
        <taxon>Spermatophyta</taxon>
        <taxon>Magnoliopsida</taxon>
        <taxon>Liliopsida</taxon>
        <taxon>Asparagales</taxon>
        <taxon>Orchidaceae</taxon>
        <taxon>Vanilloideae</taxon>
        <taxon>Vanilleae</taxon>
        <taxon>Vanilla</taxon>
    </lineage>
</organism>
<dbReference type="InterPro" id="IPR001005">
    <property type="entry name" value="SANT/Myb"/>
</dbReference>
<dbReference type="InterPro" id="IPR046955">
    <property type="entry name" value="PHR1-like"/>
</dbReference>
<accession>A0A835RII7</accession>
<dbReference type="NCBIfam" id="TIGR01557">
    <property type="entry name" value="myb_SHAQKYF"/>
    <property type="match status" value="1"/>
</dbReference>
<dbReference type="AlphaFoldDB" id="A0A835RII7"/>
<evidence type="ECO:0000313" key="7">
    <source>
        <dbReference type="Proteomes" id="UP000639772"/>
    </source>
</evidence>
<keyword evidence="2" id="KW-0238">DNA-binding</keyword>
<evidence type="ECO:0000259" key="5">
    <source>
        <dbReference type="PROSITE" id="PS51294"/>
    </source>
</evidence>
<dbReference type="Gene3D" id="1.10.10.60">
    <property type="entry name" value="Homeodomain-like"/>
    <property type="match status" value="1"/>
</dbReference>
<comment type="caution">
    <text evidence="6">The sequence shown here is derived from an EMBL/GenBank/DDBJ whole genome shotgun (WGS) entry which is preliminary data.</text>
</comment>
<dbReference type="Pfam" id="PF00249">
    <property type="entry name" value="Myb_DNA-binding"/>
    <property type="match status" value="1"/>
</dbReference>
<dbReference type="PANTHER" id="PTHR31314:SF188">
    <property type="entry name" value="TRANSCRIPTION FACTOR KAN2 ISOFORM X1-RELATED"/>
    <property type="match status" value="1"/>
</dbReference>
<dbReference type="Proteomes" id="UP000639772">
    <property type="component" value="Unassembled WGS sequence"/>
</dbReference>
<feature type="domain" description="HTH myb-type" evidence="5">
    <location>
        <begin position="15"/>
        <end position="75"/>
    </location>
</feature>
<evidence type="ECO:0000256" key="1">
    <source>
        <dbReference type="ARBA" id="ARBA00023015"/>
    </source>
</evidence>
<dbReference type="GO" id="GO:0003677">
    <property type="term" value="F:DNA binding"/>
    <property type="evidence" value="ECO:0007669"/>
    <property type="project" value="UniProtKB-KW"/>
</dbReference>
<dbReference type="InterPro" id="IPR017930">
    <property type="entry name" value="Myb_dom"/>
</dbReference>
<dbReference type="OrthoDB" id="551907at2759"/>
<keyword evidence="1" id="KW-0805">Transcription regulation</keyword>
<protein>
    <recommendedName>
        <fullName evidence="5">HTH myb-type domain-containing protein</fullName>
    </recommendedName>
</protein>
<dbReference type="EMBL" id="JADCNM010000004">
    <property type="protein sequence ID" value="KAG0486737.1"/>
    <property type="molecule type" value="Genomic_DNA"/>
</dbReference>
<keyword evidence="4" id="KW-0539">Nucleus</keyword>
<evidence type="ECO:0000256" key="3">
    <source>
        <dbReference type="ARBA" id="ARBA00023163"/>
    </source>
</evidence>
<evidence type="ECO:0000256" key="4">
    <source>
        <dbReference type="ARBA" id="ARBA00023242"/>
    </source>
</evidence>
<dbReference type="FunFam" id="1.10.10.60:FF:000002">
    <property type="entry name" value="Myb family transcription factor"/>
    <property type="match status" value="1"/>
</dbReference>
<sequence length="261" mass="29101">MVSCGRSGAVRQYNRSKVPRLRWTPELHHCFVHAIERLGGQDKATPKLVLQMMDVEGLSISHVKSHLQMFRGMRNDITRRDLQAIDERKKCEEDELNDVNVLLASSKPNESQSHLKLFSFPSMKRAGMEMHLFPISFTRGMENGQGIRGIVSEQYNLHGYLQSGEKVLAHCMAEEPHTLKGNPPMDQQQTPTSTITCKSDEEDECSLSLSLSVRTHQGSCASSAAESYLSHAASGRNATERSHILNGCSLNLDLSMSSWSS</sequence>
<dbReference type="SUPFAM" id="SSF46689">
    <property type="entry name" value="Homeodomain-like"/>
    <property type="match status" value="1"/>
</dbReference>
<dbReference type="InterPro" id="IPR006447">
    <property type="entry name" value="Myb_dom_plants"/>
</dbReference>
<proteinExistence type="predicted"/>
<dbReference type="GO" id="GO:0003700">
    <property type="term" value="F:DNA-binding transcription factor activity"/>
    <property type="evidence" value="ECO:0007669"/>
    <property type="project" value="InterPro"/>
</dbReference>
<dbReference type="PROSITE" id="PS51294">
    <property type="entry name" value="HTH_MYB"/>
    <property type="match status" value="1"/>
</dbReference>
<evidence type="ECO:0000256" key="2">
    <source>
        <dbReference type="ARBA" id="ARBA00023125"/>
    </source>
</evidence>
<name>A0A835RII7_VANPL</name>
<dbReference type="PANTHER" id="PTHR31314">
    <property type="entry name" value="MYB FAMILY TRANSCRIPTION FACTOR PHL7-LIKE"/>
    <property type="match status" value="1"/>
</dbReference>
<evidence type="ECO:0000313" key="6">
    <source>
        <dbReference type="EMBL" id="KAG0486737.1"/>
    </source>
</evidence>
<keyword evidence="3" id="KW-0804">Transcription</keyword>